<dbReference type="SUPFAM" id="SSF48576">
    <property type="entry name" value="Terpenoid synthases"/>
    <property type="match status" value="2"/>
</dbReference>
<protein>
    <recommendedName>
        <fullName evidence="9">S-linalool synthase</fullName>
    </recommendedName>
</protein>
<dbReference type="Proteomes" id="UP000290289">
    <property type="component" value="Chromosome 17"/>
</dbReference>
<evidence type="ECO:0000259" key="5">
    <source>
        <dbReference type="Pfam" id="PF01397"/>
    </source>
</evidence>
<evidence type="ECO:0000313" key="8">
    <source>
        <dbReference type="Proteomes" id="UP000290289"/>
    </source>
</evidence>
<feature type="domain" description="Terpene synthase metal-binding" evidence="6">
    <location>
        <begin position="1335"/>
        <end position="1568"/>
    </location>
</feature>
<evidence type="ECO:0000256" key="2">
    <source>
        <dbReference type="ARBA" id="ARBA00022723"/>
    </source>
</evidence>
<keyword evidence="4" id="KW-0456">Lyase</keyword>
<dbReference type="PANTHER" id="PTHR31739">
    <property type="entry name" value="ENT-COPALYL DIPHOSPHATE SYNTHASE, CHLOROPLASTIC"/>
    <property type="match status" value="1"/>
</dbReference>
<keyword evidence="8" id="KW-1185">Reference proteome</keyword>
<dbReference type="SUPFAM" id="SSF48239">
    <property type="entry name" value="Terpenoid cyclases/Protein prenyltransferases"/>
    <property type="match status" value="4"/>
</dbReference>
<dbReference type="Gene3D" id="1.50.10.160">
    <property type="match status" value="2"/>
</dbReference>
<dbReference type="InterPro" id="IPR005630">
    <property type="entry name" value="Terpene_synthase_metal-bd"/>
</dbReference>
<dbReference type="InterPro" id="IPR050148">
    <property type="entry name" value="Terpene_synthase-like"/>
</dbReference>
<comment type="cofactor">
    <cofactor evidence="1">
        <name>Mg(2+)</name>
        <dbReference type="ChEBI" id="CHEBI:18420"/>
    </cofactor>
</comment>
<feature type="domain" description="Terpene synthase N-terminal" evidence="5">
    <location>
        <begin position="235"/>
        <end position="399"/>
    </location>
</feature>
<keyword evidence="2" id="KW-0479">Metal-binding</keyword>
<dbReference type="GO" id="GO:0000287">
    <property type="term" value="F:magnesium ion binding"/>
    <property type="evidence" value="ECO:0007669"/>
    <property type="project" value="InterPro"/>
</dbReference>
<name>A0A498HBE1_MALDO</name>
<dbReference type="Gene3D" id="1.10.600.10">
    <property type="entry name" value="Farnesyl Diphosphate Synthase"/>
    <property type="match status" value="2"/>
</dbReference>
<proteinExistence type="predicted"/>
<evidence type="ECO:0008006" key="9">
    <source>
        <dbReference type="Google" id="ProtNLM"/>
    </source>
</evidence>
<organism evidence="7 8">
    <name type="scientific">Malus domestica</name>
    <name type="common">Apple</name>
    <name type="synonym">Pyrus malus</name>
    <dbReference type="NCBI Taxonomy" id="3750"/>
    <lineage>
        <taxon>Eukaryota</taxon>
        <taxon>Viridiplantae</taxon>
        <taxon>Streptophyta</taxon>
        <taxon>Embryophyta</taxon>
        <taxon>Tracheophyta</taxon>
        <taxon>Spermatophyta</taxon>
        <taxon>Magnoliopsida</taxon>
        <taxon>eudicotyledons</taxon>
        <taxon>Gunneridae</taxon>
        <taxon>Pentapetalae</taxon>
        <taxon>rosids</taxon>
        <taxon>fabids</taxon>
        <taxon>Rosales</taxon>
        <taxon>Rosaceae</taxon>
        <taxon>Amygdaloideae</taxon>
        <taxon>Maleae</taxon>
        <taxon>Malus</taxon>
    </lineage>
</organism>
<dbReference type="SFLD" id="SFLDG01014">
    <property type="entry name" value="Terpene_Cyclase_Like_1_N-term"/>
    <property type="match status" value="2"/>
</dbReference>
<dbReference type="PANTHER" id="PTHR31739:SF25">
    <property type="entry name" value="(E,E)-GERANYLLINALOOL SYNTHASE"/>
    <property type="match status" value="1"/>
</dbReference>
<evidence type="ECO:0000259" key="6">
    <source>
        <dbReference type="Pfam" id="PF03936"/>
    </source>
</evidence>
<evidence type="ECO:0000256" key="4">
    <source>
        <dbReference type="ARBA" id="ARBA00023239"/>
    </source>
</evidence>
<dbReference type="InterPro" id="IPR008930">
    <property type="entry name" value="Terpenoid_cyclase/PrenylTrfase"/>
</dbReference>
<sequence length="1725" mass="196660">MDSQEILLKNLVMKVKQELFSPDVDLVSLVPPSPYDIAWLSMIPNPHRGSDEPLFKGCLDWVLQHQTTRGFWGDNDHFPTLESLTSTLACIVALATWDVGHDAAQKGLAFIHASTEKLLEEQNNSFPEWFVIVFPAMVELAENKGLHVHFSPGSTALVEQVFQKRSKIFQMHRLVPISDQQQYCSLELMQYLEALPEAYDINLNETLLLCQSEEDGLLIQSPSAIAYAFMKTGRKEFLSKLNSIVRRCGFSVPAIYPMDEDILRVCLVNRIERLGLAEHFMVEITSMLGQLYRSYISCKEPKNKEKHAMPLQLYKDSIAFRLLRLHGKFCWFLRDEDIMVYIEEHHEIFLSAIYNVYRATDVTFTGESQLEDVKKFCKRILEKDTLKDSKNLHDQIKHEISIPWLARLDHLEHRKFIEMKEPVGPWIGKGLSCRLSCQTNAMLLQLAMENYTLRQSMFRNELRELERWSKDIGLVDMGFARQKTAYCYFAVASTASHSSLSYVRLAVVKAAVLVTVADDFFDKEGSMNELEALANAVARWQEKELDGHGKAIFKALKDFVDDISWQFFKQNGYDIKSYLQDLWHQTFVSWLKEAEWSRNGHPLSIVEYLQVAKSSIASHTILLTAALLLNTPPKSETLKSPQSHPLTNSLMLLTRLLNEIQSYQKEQEEGKPNLVLLHMKGNPKLGAEESIGIIQKILDEKKKEFLEQALGNKGINGDDMPEACKELHLSCLKAFQMFFNSTNVYDSPTELLADINKAIYDPLKMDAQGILKKDKTKSLASYGKSQTTCVLKVQGNSKKEFVAKPYFGYEVLALQLRKPTIFSTFQNSKVCIYSGYWGYSTSFGAKSDQTDEFWSDSNWRMFNLVMKVKQELFSPDVDLVSLVLPSPYDIAWLSMISNPHRGSDEPLFKGCLDWVLQHQTTRGFWGDDDHVPTIESLTSTLACIVALATWDVGHDAIQKGLAFIHATTEKLLEEQNNSFLEWFVIVFPAMVELAESKGLHVHFSHGSTALVEQVFQKRQQIFQMHRLVHSGNQQQYYSPELMQYLEALPAEAYDINLNETLLLCQSEEDGLLIQSPSAIAYAFMKTGRKEFLSKLNSIVQKCGFSVPAIYPMDENLLRVCLVNRTERLGLAEHFMAEITTMLGQVYRSYISCEEPKSKEKHAMPLQLYKDSLAFRLLRLHGKFCWFLHDEDMMVYIEEHHEIFLSAMYNVYRATDVTFTGESELEDVKEFSKRILEKETIKDSKNLVGPSSMNGLQDQITHEISIPWLARLDHLEHRKFIETKLEPAGPWIGKGLSCRLSCQSNAMLLQLAMENYTLRQSIFRNELKELERWSKDTGVVDMGFARQKTAYCYFAVASTASHSSLSYVRSALVKAAVLVTVADDFFDKEGSMNELEALVKAVERWQEKGLEGHGKTIFTSLKDFVDDISWQFFKQNGYDIKSCIQDLWHQAFVSWLKETEWSRNGHPLSIVEYLQVATSSIASQTIILTAALLLDTPPGLEILKSPQSHPLTNSLMLLTRLLNEIQSYQREQEEGKPNLVLLHMKGNPNLGAEESIGIIQKVLDEKKKEFLEQALVNNGINGDDMPKACKKLHLSCLKAFHMFFNSTNAYDSPTELLADINKAMYDPLRMDAQGILKKDKPKSLASYGKSQTTCVVKVQGNLRKEFVAKPYFGYEVLSLKLRKPTILRDFGISRFASIPATGVNSLPLASCTRHVSAEINYKLFTL</sequence>
<dbReference type="Pfam" id="PF01397">
    <property type="entry name" value="Terpene_synth"/>
    <property type="match status" value="2"/>
</dbReference>
<dbReference type="GO" id="GO:0010333">
    <property type="term" value="F:terpene synthase activity"/>
    <property type="evidence" value="ECO:0007669"/>
    <property type="project" value="InterPro"/>
</dbReference>
<reference evidence="7 8" key="1">
    <citation type="submission" date="2018-10" db="EMBL/GenBank/DDBJ databases">
        <title>A high-quality apple genome assembly.</title>
        <authorList>
            <person name="Hu J."/>
        </authorList>
    </citation>
    <scope>NUCLEOTIDE SEQUENCE [LARGE SCALE GENOMIC DNA]</scope>
    <source>
        <strain evidence="8">cv. HFTH1</strain>
        <tissue evidence="7">Young leaf</tissue>
    </source>
</reference>
<evidence type="ECO:0000256" key="1">
    <source>
        <dbReference type="ARBA" id="ARBA00001946"/>
    </source>
</evidence>
<dbReference type="Pfam" id="PF03936">
    <property type="entry name" value="Terpene_synth_C"/>
    <property type="match status" value="2"/>
</dbReference>
<evidence type="ECO:0000313" key="7">
    <source>
        <dbReference type="EMBL" id="RXH68160.1"/>
    </source>
</evidence>
<dbReference type="EMBL" id="RDQH01000343">
    <property type="protein sequence ID" value="RXH68160.1"/>
    <property type="molecule type" value="Genomic_DNA"/>
</dbReference>
<dbReference type="InterPro" id="IPR036965">
    <property type="entry name" value="Terpene_synth_N_sf"/>
</dbReference>
<keyword evidence="3" id="KW-0460">Magnesium</keyword>
<feature type="domain" description="Terpene synthase metal-binding" evidence="6">
    <location>
        <begin position="470"/>
        <end position="704"/>
    </location>
</feature>
<dbReference type="GO" id="GO:0016102">
    <property type="term" value="P:diterpenoid biosynthetic process"/>
    <property type="evidence" value="ECO:0007669"/>
    <property type="project" value="TreeGrafter"/>
</dbReference>
<accession>A0A498HBE1</accession>
<dbReference type="Gene3D" id="1.50.10.130">
    <property type="entry name" value="Terpene synthase, N-terminal domain"/>
    <property type="match status" value="2"/>
</dbReference>
<feature type="domain" description="Terpene synthase N-terminal" evidence="5">
    <location>
        <begin position="1089"/>
        <end position="1262"/>
    </location>
</feature>
<gene>
    <name evidence="7" type="ORF">DVH24_028307</name>
</gene>
<dbReference type="FunFam" id="1.50.10.130:FF:000002">
    <property type="entry name" value="Ent-copalyl diphosphate synthase, chloroplastic"/>
    <property type="match status" value="2"/>
</dbReference>
<comment type="caution">
    <text evidence="7">The sequence shown here is derived from an EMBL/GenBank/DDBJ whole genome shotgun (WGS) entry which is preliminary data.</text>
</comment>
<dbReference type="InterPro" id="IPR001906">
    <property type="entry name" value="Terpene_synth_N"/>
</dbReference>
<evidence type="ECO:0000256" key="3">
    <source>
        <dbReference type="ARBA" id="ARBA00022842"/>
    </source>
</evidence>
<dbReference type="FunFam" id="1.10.600.10:FF:000036">
    <property type="entry name" value="cis-abienol synthase, chloroplastic"/>
    <property type="match status" value="2"/>
</dbReference>
<dbReference type="InterPro" id="IPR008949">
    <property type="entry name" value="Isoprenoid_synthase_dom_sf"/>
</dbReference>